<dbReference type="InterPro" id="IPR052173">
    <property type="entry name" value="Beta-lactam_resp_regulator"/>
</dbReference>
<gene>
    <name evidence="3" type="ORF">JCM21531_1782</name>
</gene>
<dbReference type="Proteomes" id="UP000019109">
    <property type="component" value="Unassembled WGS sequence"/>
</dbReference>
<dbReference type="CDD" id="cd07341">
    <property type="entry name" value="M56_BlaR1_MecR1_like"/>
    <property type="match status" value="1"/>
</dbReference>
<dbReference type="STRING" id="1294263.JCM21531_1782"/>
<comment type="caution">
    <text evidence="3">The sequence shown here is derived from an EMBL/GenBank/DDBJ whole genome shotgun (WGS) entry which is preliminary data.</text>
</comment>
<keyword evidence="1" id="KW-1133">Transmembrane helix</keyword>
<feature type="transmembrane region" description="Helical" evidence="1">
    <location>
        <begin position="195"/>
        <end position="217"/>
    </location>
</feature>
<protein>
    <submittedName>
        <fullName evidence="3">Regulatory sensor-transducer</fullName>
    </submittedName>
</protein>
<feature type="transmembrane region" description="Helical" evidence="1">
    <location>
        <begin position="37"/>
        <end position="55"/>
    </location>
</feature>
<dbReference type="PANTHER" id="PTHR34978">
    <property type="entry name" value="POSSIBLE SENSOR-TRANSDUCER PROTEIN BLAR"/>
    <property type="match status" value="1"/>
</dbReference>
<keyword evidence="1" id="KW-0812">Transmembrane</keyword>
<feature type="transmembrane region" description="Helical" evidence="1">
    <location>
        <begin position="75"/>
        <end position="96"/>
    </location>
</feature>
<sequence length="304" mass="34378">MLLSEVFYYLFNMSISASVVGVIVLLLGKIKKLPRRLVHILWVIPFLRMWIPVGIPSKYSLMTVISKFFTTRSVVLYDGALNFTFANYIMAADNYFPITYKVNMIESLIGIAAIVWIIVAIALVLVFSILYVVTKSELKDAGLLRDNIYVSDKITSPAIYGVFRPKIIVPKSYELRDLHYVVAHESAHIRRKDNLWRVIAVISASIHWFNPFVWLFLKKFLEDTELACDEKVLADCGEDEKKAYALALVDCAESTNVFVSPFGGAKIRVRIDRILSYKKLSIISVVSFIVFAAAIGYVLLTNAS</sequence>
<dbReference type="Pfam" id="PF05569">
    <property type="entry name" value="Peptidase_M56"/>
    <property type="match status" value="1"/>
</dbReference>
<evidence type="ECO:0000313" key="3">
    <source>
        <dbReference type="EMBL" id="GAE88344.1"/>
    </source>
</evidence>
<evidence type="ECO:0000256" key="1">
    <source>
        <dbReference type="SAM" id="Phobius"/>
    </source>
</evidence>
<keyword evidence="4" id="KW-1185">Reference proteome</keyword>
<evidence type="ECO:0000259" key="2">
    <source>
        <dbReference type="Pfam" id="PF05569"/>
    </source>
</evidence>
<dbReference type="RefSeq" id="WP_243467316.1">
    <property type="nucleotide sequence ID" value="NZ_BAVR01000017.1"/>
</dbReference>
<proteinExistence type="predicted"/>
<keyword evidence="1" id="KW-0472">Membrane</keyword>
<accession>W4V6G9</accession>
<feature type="transmembrane region" description="Helical" evidence="1">
    <location>
        <begin position="108"/>
        <end position="133"/>
    </location>
</feature>
<reference evidence="3" key="1">
    <citation type="journal article" date="2014" name="Genome Announc.">
        <title>Draft Genome Sequence of Clostridium straminisolvens Strain JCM 21531T, Isolated from a Cellulose-Degrading Bacterial Community.</title>
        <authorList>
            <person name="Yuki M."/>
            <person name="Oshima K."/>
            <person name="Suda W."/>
            <person name="Sakamoto M."/>
            <person name="Kitamura K."/>
            <person name="Iida T."/>
            <person name="Hattori M."/>
            <person name="Ohkuma M."/>
        </authorList>
    </citation>
    <scope>NUCLEOTIDE SEQUENCE [LARGE SCALE GENOMIC DNA]</scope>
    <source>
        <strain evidence="3">JCM 21531</strain>
    </source>
</reference>
<name>W4V6G9_9FIRM</name>
<feature type="domain" description="Peptidase M56" evidence="2">
    <location>
        <begin position="10"/>
        <end position="263"/>
    </location>
</feature>
<feature type="transmembrane region" description="Helical" evidence="1">
    <location>
        <begin position="6"/>
        <end position="28"/>
    </location>
</feature>
<dbReference type="InterPro" id="IPR008756">
    <property type="entry name" value="Peptidase_M56"/>
</dbReference>
<feature type="transmembrane region" description="Helical" evidence="1">
    <location>
        <begin position="280"/>
        <end position="300"/>
    </location>
</feature>
<evidence type="ECO:0000313" key="4">
    <source>
        <dbReference type="Proteomes" id="UP000019109"/>
    </source>
</evidence>
<dbReference type="AlphaFoldDB" id="W4V6G9"/>
<organism evidence="3 4">
    <name type="scientific">Acetivibrio straminisolvens JCM 21531</name>
    <dbReference type="NCBI Taxonomy" id="1294263"/>
    <lineage>
        <taxon>Bacteria</taxon>
        <taxon>Bacillati</taxon>
        <taxon>Bacillota</taxon>
        <taxon>Clostridia</taxon>
        <taxon>Eubacteriales</taxon>
        <taxon>Oscillospiraceae</taxon>
        <taxon>Acetivibrio</taxon>
    </lineage>
</organism>
<dbReference type="PANTHER" id="PTHR34978:SF3">
    <property type="entry name" value="SLR0241 PROTEIN"/>
    <property type="match status" value="1"/>
</dbReference>
<dbReference type="EMBL" id="BAVR01000017">
    <property type="protein sequence ID" value="GAE88344.1"/>
    <property type="molecule type" value="Genomic_DNA"/>
</dbReference>